<protein>
    <submittedName>
        <fullName evidence="3">Uncharacterized protein</fullName>
    </submittedName>
</protein>
<dbReference type="Proteomes" id="UP000834106">
    <property type="component" value="Chromosome 5"/>
</dbReference>
<gene>
    <name evidence="3" type="ORF">FPE_LOCUS9939</name>
</gene>
<feature type="transmembrane region" description="Helical" evidence="2">
    <location>
        <begin position="64"/>
        <end position="85"/>
    </location>
</feature>
<feature type="transmembrane region" description="Helical" evidence="2">
    <location>
        <begin position="128"/>
        <end position="151"/>
    </location>
</feature>
<proteinExistence type="predicted"/>
<evidence type="ECO:0000256" key="2">
    <source>
        <dbReference type="SAM" id="Phobius"/>
    </source>
</evidence>
<dbReference type="PANTHER" id="PTHR34116:SF9">
    <property type="entry name" value="OS08G0346600 PROTEIN"/>
    <property type="match status" value="1"/>
</dbReference>
<dbReference type="EMBL" id="OU503040">
    <property type="protein sequence ID" value="CAI9762509.1"/>
    <property type="molecule type" value="Genomic_DNA"/>
</dbReference>
<feature type="transmembrane region" description="Helical" evidence="2">
    <location>
        <begin position="157"/>
        <end position="181"/>
    </location>
</feature>
<sequence length="221" mass="25090">MRKLLLSFFFQNDQALPPDLLSPESYVIPLSPSLAVSPSTFEEVYTNPSFFIPSVLMARSSFDLVTVAIIAAFLLLSVLSFLFIFHLRLKSRRMRHLQEFNSLWIVRLLLVTVLDFVINKSIRVRINVLLAAVMVALPMQIICLGLSWLWLPEDDEYGYVVLVMFFFITTCMAVGEVILIIKPITDALAAEGECCRRFSGGLPPRRPAEQREQVDHQEPGL</sequence>
<evidence type="ECO:0000313" key="3">
    <source>
        <dbReference type="EMBL" id="CAI9762509.1"/>
    </source>
</evidence>
<keyword evidence="2" id="KW-0472">Membrane</keyword>
<evidence type="ECO:0000256" key="1">
    <source>
        <dbReference type="SAM" id="MobiDB-lite"/>
    </source>
</evidence>
<accession>A0AAD1Z443</accession>
<dbReference type="PANTHER" id="PTHR34116">
    <property type="entry name" value="PLASMINOGEN ACTIVATOR INHIBITOR"/>
    <property type="match status" value="1"/>
</dbReference>
<keyword evidence="2" id="KW-1133">Transmembrane helix</keyword>
<keyword evidence="4" id="KW-1185">Reference proteome</keyword>
<reference evidence="3" key="1">
    <citation type="submission" date="2023-05" db="EMBL/GenBank/DDBJ databases">
        <authorList>
            <person name="Huff M."/>
        </authorList>
    </citation>
    <scope>NUCLEOTIDE SEQUENCE</scope>
</reference>
<feature type="region of interest" description="Disordered" evidence="1">
    <location>
        <begin position="201"/>
        <end position="221"/>
    </location>
</feature>
<keyword evidence="2" id="KW-0812">Transmembrane</keyword>
<evidence type="ECO:0000313" key="4">
    <source>
        <dbReference type="Proteomes" id="UP000834106"/>
    </source>
</evidence>
<organism evidence="3 4">
    <name type="scientific">Fraxinus pennsylvanica</name>
    <dbReference type="NCBI Taxonomy" id="56036"/>
    <lineage>
        <taxon>Eukaryota</taxon>
        <taxon>Viridiplantae</taxon>
        <taxon>Streptophyta</taxon>
        <taxon>Embryophyta</taxon>
        <taxon>Tracheophyta</taxon>
        <taxon>Spermatophyta</taxon>
        <taxon>Magnoliopsida</taxon>
        <taxon>eudicotyledons</taxon>
        <taxon>Gunneridae</taxon>
        <taxon>Pentapetalae</taxon>
        <taxon>asterids</taxon>
        <taxon>lamiids</taxon>
        <taxon>Lamiales</taxon>
        <taxon>Oleaceae</taxon>
        <taxon>Oleeae</taxon>
        <taxon>Fraxinus</taxon>
    </lineage>
</organism>
<dbReference type="AlphaFoldDB" id="A0AAD1Z443"/>
<name>A0AAD1Z443_9LAMI</name>
<feature type="compositionally biased region" description="Basic and acidic residues" evidence="1">
    <location>
        <begin position="206"/>
        <end position="221"/>
    </location>
</feature>